<proteinExistence type="predicted"/>
<dbReference type="GO" id="GO:0046718">
    <property type="term" value="P:symbiont entry into host cell"/>
    <property type="evidence" value="ECO:0007669"/>
    <property type="project" value="UniProtKB-KW"/>
</dbReference>
<protein>
    <submittedName>
        <fullName evidence="7">Uncharacterized protein</fullName>
    </submittedName>
</protein>
<keyword evidence="2" id="KW-1162">Viral penetration into host cytoplasm</keyword>
<dbReference type="AlphaFoldDB" id="X0WG03"/>
<dbReference type="GO" id="GO:0044423">
    <property type="term" value="C:virion component"/>
    <property type="evidence" value="ECO:0007669"/>
    <property type="project" value="UniProtKB-KW"/>
</dbReference>
<gene>
    <name evidence="7" type="ORF">S01H1_55049</name>
</gene>
<keyword evidence="6" id="KW-1160">Virus entry into host cell</keyword>
<organism evidence="7">
    <name type="scientific">marine sediment metagenome</name>
    <dbReference type="NCBI Taxonomy" id="412755"/>
    <lineage>
        <taxon>unclassified sequences</taxon>
        <taxon>metagenomes</taxon>
        <taxon>ecological metagenomes</taxon>
    </lineage>
</organism>
<name>X0WG03_9ZZZZ</name>
<evidence type="ECO:0000256" key="3">
    <source>
        <dbReference type="ARBA" id="ARBA00022612"/>
    </source>
</evidence>
<evidence type="ECO:0000256" key="4">
    <source>
        <dbReference type="ARBA" id="ARBA00022844"/>
    </source>
</evidence>
<feature type="non-terminal residue" evidence="7">
    <location>
        <position position="258"/>
    </location>
</feature>
<keyword evidence="4" id="KW-0946">Virion</keyword>
<evidence type="ECO:0000256" key="1">
    <source>
        <dbReference type="ARBA" id="ARBA00004328"/>
    </source>
</evidence>
<comment type="subcellular location">
    <subcellularLocation>
        <location evidence="1">Virion</location>
    </subcellularLocation>
</comment>
<keyword evidence="3" id="KW-1188">Viral release from host cell</keyword>
<evidence type="ECO:0000256" key="6">
    <source>
        <dbReference type="ARBA" id="ARBA00023296"/>
    </source>
</evidence>
<keyword evidence="5" id="KW-0231">Viral genome packaging</keyword>
<feature type="non-terminal residue" evidence="7">
    <location>
        <position position="1"/>
    </location>
</feature>
<accession>X0WG03</accession>
<dbReference type="Pfam" id="PF12236">
    <property type="entry name" value="Head-tail_con"/>
    <property type="match status" value="1"/>
</dbReference>
<evidence type="ECO:0000256" key="5">
    <source>
        <dbReference type="ARBA" id="ARBA00023219"/>
    </source>
</evidence>
<comment type="caution">
    <text evidence="7">The sequence shown here is derived from an EMBL/GenBank/DDBJ whole genome shotgun (WGS) entry which is preliminary data.</text>
</comment>
<dbReference type="InterPro" id="IPR020991">
    <property type="entry name" value="Connector_podovirus"/>
</dbReference>
<reference evidence="7" key="1">
    <citation type="journal article" date="2014" name="Front. Microbiol.">
        <title>High frequency of phylogenetically diverse reductive dehalogenase-homologous genes in deep subseafloor sedimentary metagenomes.</title>
        <authorList>
            <person name="Kawai M."/>
            <person name="Futagami T."/>
            <person name="Toyoda A."/>
            <person name="Takaki Y."/>
            <person name="Nishi S."/>
            <person name="Hori S."/>
            <person name="Arai W."/>
            <person name="Tsubouchi T."/>
            <person name="Morono Y."/>
            <person name="Uchiyama I."/>
            <person name="Ito T."/>
            <person name="Fujiyama A."/>
            <person name="Inagaki F."/>
            <person name="Takami H."/>
        </authorList>
    </citation>
    <scope>NUCLEOTIDE SEQUENCE</scope>
    <source>
        <strain evidence="7">Expedition CK06-06</strain>
    </source>
</reference>
<evidence type="ECO:0000313" key="7">
    <source>
        <dbReference type="EMBL" id="GAG22112.1"/>
    </source>
</evidence>
<evidence type="ECO:0000256" key="2">
    <source>
        <dbReference type="ARBA" id="ARBA00022595"/>
    </source>
</evidence>
<dbReference type="EMBL" id="BARS01035752">
    <property type="protein sequence ID" value="GAG22112.1"/>
    <property type="molecule type" value="Genomic_DNA"/>
</dbReference>
<sequence>LIAYHRTVKMSAIEMVKEFGSDKLPKMVVNKAEGKGQGNPFQDYDLIYAIYRNAAPRPGSLDPEDKEFKVFYVLTTGGTRRANNKLVFKGGTRFEPNISPYGREPGTNYGVSIAADALTEALQVNKLGELLLTMVHREADPPTEAPQSMAEKGLRTNPRGRNWIPEKYVGKNAIREIFNSANWPISDAQAGRIHETIDDKFFVPLWDALLTLQGPQRTLGEVLQIQGNKAVLLSPVSGPFEDDFLSSVVDDQWVFEEQ</sequence>